<dbReference type="AlphaFoldDB" id="A0A4Q9KCT9"/>
<organism evidence="3 4">
    <name type="scientific">Propioniciclava sinopodophylli</name>
    <dbReference type="NCBI Taxonomy" id="1837344"/>
    <lineage>
        <taxon>Bacteria</taxon>
        <taxon>Bacillati</taxon>
        <taxon>Actinomycetota</taxon>
        <taxon>Actinomycetes</taxon>
        <taxon>Propionibacteriales</taxon>
        <taxon>Propionibacteriaceae</taxon>
        <taxon>Propioniciclava</taxon>
    </lineage>
</organism>
<keyword evidence="1" id="KW-0450">Lipoyl</keyword>
<dbReference type="PROSITE" id="PS00189">
    <property type="entry name" value="LIPOYL"/>
    <property type="match status" value="1"/>
</dbReference>
<evidence type="ECO:0000313" key="4">
    <source>
        <dbReference type="Proteomes" id="UP000292373"/>
    </source>
</evidence>
<evidence type="ECO:0000259" key="2">
    <source>
        <dbReference type="PROSITE" id="PS50968"/>
    </source>
</evidence>
<comment type="caution">
    <text evidence="3">The sequence shown here is derived from an EMBL/GenBank/DDBJ whole genome shotgun (WGS) entry which is preliminary data.</text>
</comment>
<dbReference type="InterPro" id="IPR000089">
    <property type="entry name" value="Biotin_lipoyl"/>
</dbReference>
<reference evidence="3 4" key="1">
    <citation type="submission" date="2019-01" db="EMBL/GenBank/DDBJ databases">
        <title>Lactibacter flavus gen. nov., sp. nov., a novel bacterium of the family Propionibacteriaceae isolated from raw milk and dairy products.</title>
        <authorList>
            <person name="Huptas C."/>
            <person name="Wenning M."/>
            <person name="Breitenwieser F."/>
            <person name="Doll E."/>
            <person name="Von Neubeck M."/>
            <person name="Busse H.-J."/>
            <person name="Scherer S."/>
        </authorList>
    </citation>
    <scope>NUCLEOTIDE SEQUENCE [LARGE SCALE GENOMIC DNA]</scope>
    <source>
        <strain evidence="3 4">KCTC 33808</strain>
    </source>
</reference>
<dbReference type="EMBL" id="SDMQ01000018">
    <property type="protein sequence ID" value="TBT82729.1"/>
    <property type="molecule type" value="Genomic_DNA"/>
</dbReference>
<dbReference type="Proteomes" id="UP000292373">
    <property type="component" value="Unassembled WGS sequence"/>
</dbReference>
<dbReference type="Gene3D" id="2.40.50.100">
    <property type="match status" value="1"/>
</dbReference>
<dbReference type="InterPro" id="IPR003016">
    <property type="entry name" value="2-oxoA_DH_lipoyl-BS"/>
</dbReference>
<dbReference type="RefSeq" id="WP_131169906.1">
    <property type="nucleotide sequence ID" value="NZ_CANLBI010000020.1"/>
</dbReference>
<evidence type="ECO:0000313" key="3">
    <source>
        <dbReference type="EMBL" id="TBT82729.1"/>
    </source>
</evidence>
<protein>
    <submittedName>
        <fullName evidence="3">Biotin attachment protein</fullName>
    </submittedName>
</protein>
<dbReference type="SUPFAM" id="SSF51230">
    <property type="entry name" value="Single hybrid motif"/>
    <property type="match status" value="1"/>
</dbReference>
<evidence type="ECO:0000256" key="1">
    <source>
        <dbReference type="ARBA" id="ARBA00022823"/>
    </source>
</evidence>
<sequence>MTEVRFPQMSDERPDAVGVLATWYALEGDTVAEGQLIGEVQLDKADAEVTAPAAGTIKLLVAEGDEVAQGAVIAEIT</sequence>
<dbReference type="CDD" id="cd06849">
    <property type="entry name" value="lipoyl_domain"/>
    <property type="match status" value="1"/>
</dbReference>
<accession>A0A4Q9KCT9</accession>
<proteinExistence type="predicted"/>
<name>A0A4Q9KCT9_9ACTN</name>
<feature type="domain" description="Lipoyl-binding" evidence="2">
    <location>
        <begin position="1"/>
        <end position="77"/>
    </location>
</feature>
<gene>
    <name evidence="3" type="ORF">ET989_13630</name>
</gene>
<keyword evidence="4" id="KW-1185">Reference proteome</keyword>
<dbReference type="OrthoDB" id="3629907at2"/>
<dbReference type="Pfam" id="PF00364">
    <property type="entry name" value="Biotin_lipoyl"/>
    <property type="match status" value="1"/>
</dbReference>
<dbReference type="InterPro" id="IPR011053">
    <property type="entry name" value="Single_hybrid_motif"/>
</dbReference>
<dbReference type="PROSITE" id="PS50968">
    <property type="entry name" value="BIOTINYL_LIPOYL"/>
    <property type="match status" value="1"/>
</dbReference>